<dbReference type="Proteomes" id="UP001236559">
    <property type="component" value="Unassembled WGS sequence"/>
</dbReference>
<evidence type="ECO:0000313" key="8">
    <source>
        <dbReference type="Proteomes" id="UP001236559"/>
    </source>
</evidence>
<feature type="transmembrane region" description="Helical" evidence="6">
    <location>
        <begin position="141"/>
        <end position="160"/>
    </location>
</feature>
<dbReference type="PANTHER" id="PTHR30569">
    <property type="entry name" value="CYTOSINE TRANSPORTER CODB"/>
    <property type="match status" value="1"/>
</dbReference>
<dbReference type="InterPro" id="IPR012732">
    <property type="entry name" value="Thia_CytX"/>
</dbReference>
<feature type="transmembrane region" description="Helical" evidence="6">
    <location>
        <begin position="117"/>
        <end position="134"/>
    </location>
</feature>
<dbReference type="Pfam" id="PF02133">
    <property type="entry name" value="Transp_cyt_pur"/>
    <property type="match status" value="1"/>
</dbReference>
<dbReference type="RefSeq" id="WP_023056523.1">
    <property type="nucleotide sequence ID" value="NZ_JAUSTN010000006.1"/>
</dbReference>
<dbReference type="Gene3D" id="1.10.4160.10">
    <property type="entry name" value="Hydantoin permease"/>
    <property type="match status" value="1"/>
</dbReference>
<reference evidence="7 8" key="1">
    <citation type="submission" date="2023-07" db="EMBL/GenBank/DDBJ databases">
        <title>Genomic Encyclopedia of Type Strains, Phase IV (KMG-IV): sequencing the most valuable type-strain genomes for metagenomic binning, comparative biology and taxonomic classification.</title>
        <authorList>
            <person name="Goeker M."/>
        </authorList>
    </citation>
    <scope>NUCLEOTIDE SEQUENCE [LARGE SCALE GENOMIC DNA]</scope>
    <source>
        <strain evidence="7 8">DSM 22616</strain>
    </source>
</reference>
<evidence type="ECO:0000256" key="5">
    <source>
        <dbReference type="ARBA" id="ARBA00023136"/>
    </source>
</evidence>
<feature type="transmembrane region" description="Helical" evidence="6">
    <location>
        <begin position="80"/>
        <end position="97"/>
    </location>
</feature>
<comment type="similarity">
    <text evidence="2">Belongs to the purine-cytosine permease (2.A.39) family.</text>
</comment>
<feature type="transmembrane region" description="Helical" evidence="6">
    <location>
        <begin position="12"/>
        <end position="33"/>
    </location>
</feature>
<dbReference type="NCBIfam" id="TIGR02358">
    <property type="entry name" value="thia_cytX"/>
    <property type="match status" value="1"/>
</dbReference>
<keyword evidence="5 6" id="KW-0472">Membrane</keyword>
<dbReference type="PANTHER" id="PTHR30569:SF0">
    <property type="entry name" value="CYTOSINE PERMEASE"/>
    <property type="match status" value="1"/>
</dbReference>
<feature type="transmembrane region" description="Helical" evidence="6">
    <location>
        <begin position="242"/>
        <end position="262"/>
    </location>
</feature>
<evidence type="ECO:0000256" key="1">
    <source>
        <dbReference type="ARBA" id="ARBA00004141"/>
    </source>
</evidence>
<feature type="transmembrane region" description="Helical" evidence="6">
    <location>
        <begin position="362"/>
        <end position="379"/>
    </location>
</feature>
<dbReference type="InterPro" id="IPR030191">
    <property type="entry name" value="CodB"/>
</dbReference>
<evidence type="ECO:0000256" key="4">
    <source>
        <dbReference type="ARBA" id="ARBA00022989"/>
    </source>
</evidence>
<feature type="transmembrane region" description="Helical" evidence="6">
    <location>
        <begin position="39"/>
        <end position="59"/>
    </location>
</feature>
<feature type="transmembrane region" description="Helical" evidence="6">
    <location>
        <begin position="204"/>
        <end position="222"/>
    </location>
</feature>
<comment type="caution">
    <text evidence="7">The sequence shown here is derived from an EMBL/GenBank/DDBJ whole genome shotgun (WGS) entry which is preliminary data.</text>
</comment>
<accession>A0ABU0AVH1</accession>
<feature type="transmembrane region" description="Helical" evidence="6">
    <location>
        <begin position="172"/>
        <end position="192"/>
    </location>
</feature>
<feature type="transmembrane region" description="Helical" evidence="6">
    <location>
        <begin position="306"/>
        <end position="327"/>
    </location>
</feature>
<comment type="subcellular location">
    <subcellularLocation>
        <location evidence="1">Membrane</location>
        <topology evidence="1">Multi-pass membrane protein</topology>
    </subcellularLocation>
</comment>
<feature type="transmembrane region" description="Helical" evidence="6">
    <location>
        <begin position="339"/>
        <end position="356"/>
    </location>
</feature>
<proteinExistence type="inferred from homology"/>
<evidence type="ECO:0000313" key="7">
    <source>
        <dbReference type="EMBL" id="MDQ0275267.1"/>
    </source>
</evidence>
<keyword evidence="4 6" id="KW-1133">Transmembrane helix</keyword>
<sequence>MNSKIKNLDLGLIWFGAAISIAEILTGTLFAPLGFSQGILAIVIGHLIGCGLFFLVGLIGAKSEKTAMESVKIAFGEKGAIIFTFLNILQLIGWTAVMISQGAGASSEVFSSNSTNMWSIIIGILIIIWILIGIKNLEKINIISMSVLFILTLILSFNIFKGTSFEKTGGLSFGQAIELSIAMPLSWLPLIGDYTKDAKNPFEGTLTASLVYFFASIWMYIIGMSAAGFSGSSSISQIMLKAGLGSIALIIVIFSTVTTTFLDAYSGGVSCKSLFKNISEKWAALIVTIIGIALAIFFDTGQFENFLYLIGSVFAPMASVQIVDYFLIKNKKINSDFDFINIISWVIGFIIYRIFLKEGLSIGATLPAILITGLVTFILKKFLK</sequence>
<evidence type="ECO:0000256" key="2">
    <source>
        <dbReference type="ARBA" id="ARBA00008974"/>
    </source>
</evidence>
<evidence type="ECO:0000256" key="3">
    <source>
        <dbReference type="ARBA" id="ARBA00022692"/>
    </source>
</evidence>
<dbReference type="EMBL" id="JAUSTN010000006">
    <property type="protein sequence ID" value="MDQ0275267.1"/>
    <property type="molecule type" value="Genomic_DNA"/>
</dbReference>
<protein>
    <submittedName>
        <fullName evidence="7">Hydroxymethylpyrimidine transporter CytX</fullName>
    </submittedName>
</protein>
<dbReference type="InterPro" id="IPR001248">
    <property type="entry name" value="Pur-cyt_permease"/>
</dbReference>
<organism evidence="7 8">
    <name type="scientific">Peptoniphilus koenoeneniae</name>
    <dbReference type="NCBI Taxonomy" id="507751"/>
    <lineage>
        <taxon>Bacteria</taxon>
        <taxon>Bacillati</taxon>
        <taxon>Bacillota</taxon>
        <taxon>Tissierellia</taxon>
        <taxon>Tissierellales</taxon>
        <taxon>Peptoniphilaceae</taxon>
        <taxon>Peptoniphilus</taxon>
    </lineage>
</organism>
<evidence type="ECO:0000256" key="6">
    <source>
        <dbReference type="SAM" id="Phobius"/>
    </source>
</evidence>
<keyword evidence="3 6" id="KW-0812">Transmembrane</keyword>
<name>A0ABU0AVH1_9FIRM</name>
<keyword evidence="8" id="KW-1185">Reference proteome</keyword>
<feature type="transmembrane region" description="Helical" evidence="6">
    <location>
        <begin position="282"/>
        <end position="300"/>
    </location>
</feature>
<gene>
    <name evidence="7" type="ORF">J2S72_001292</name>
</gene>